<dbReference type="GO" id="GO:0012505">
    <property type="term" value="C:endomembrane system"/>
    <property type="evidence" value="ECO:0007669"/>
    <property type="project" value="UniProtKB-SubCell"/>
</dbReference>
<evidence type="ECO:0000256" key="5">
    <source>
        <dbReference type="ARBA" id="ARBA00017171"/>
    </source>
</evidence>
<evidence type="ECO:0000313" key="18">
    <source>
        <dbReference type="Proteomes" id="UP000005496"/>
    </source>
</evidence>
<evidence type="ECO:0000313" key="17">
    <source>
        <dbReference type="EMBL" id="EFI33539.1"/>
    </source>
</evidence>
<evidence type="ECO:0000256" key="2">
    <source>
        <dbReference type="ARBA" id="ARBA00004127"/>
    </source>
</evidence>
<name>D6SS73_9BACT</name>
<dbReference type="Pfam" id="PF01066">
    <property type="entry name" value="CDP-OH_P_transf"/>
    <property type="match status" value="1"/>
</dbReference>
<dbReference type="InterPro" id="IPR050324">
    <property type="entry name" value="CDP-alcohol_PTase-I"/>
</dbReference>
<comment type="subcellular location">
    <subcellularLocation>
        <location evidence="2">Endomembrane system</location>
        <topology evidence="2">Multi-pass membrane protein</topology>
    </subcellularLocation>
</comment>
<dbReference type="OrthoDB" id="9777147at2"/>
<dbReference type="EMBL" id="ACJN02000003">
    <property type="protein sequence ID" value="EFI33539.1"/>
    <property type="molecule type" value="Genomic_DNA"/>
</dbReference>
<feature type="transmembrane region" description="Helical" evidence="16">
    <location>
        <begin position="101"/>
        <end position="120"/>
    </location>
</feature>
<comment type="similarity">
    <text evidence="3 15">Belongs to the CDP-alcohol phosphatidyltransferase class-I family.</text>
</comment>
<keyword evidence="9 16" id="KW-1133">Transmembrane helix</keyword>
<keyword evidence="8 16" id="KW-0812">Transmembrane</keyword>
<feature type="transmembrane region" description="Helical" evidence="16">
    <location>
        <begin position="218"/>
        <end position="239"/>
    </location>
</feature>
<keyword evidence="6" id="KW-0444">Lipid biosynthesis</keyword>
<keyword evidence="13" id="KW-1208">Phospholipid metabolism</keyword>
<evidence type="ECO:0000256" key="9">
    <source>
        <dbReference type="ARBA" id="ARBA00022989"/>
    </source>
</evidence>
<dbReference type="GO" id="GO:0016020">
    <property type="term" value="C:membrane"/>
    <property type="evidence" value="ECO:0007669"/>
    <property type="project" value="InterPro"/>
</dbReference>
<dbReference type="eggNOG" id="COG1183">
    <property type="taxonomic scope" value="Bacteria"/>
</dbReference>
<evidence type="ECO:0000256" key="4">
    <source>
        <dbReference type="ARBA" id="ARBA00013174"/>
    </source>
</evidence>
<dbReference type="NCBIfam" id="TIGR00473">
    <property type="entry name" value="pssA"/>
    <property type="match status" value="1"/>
</dbReference>
<keyword evidence="18" id="KW-1185">Reference proteome</keyword>
<evidence type="ECO:0000256" key="3">
    <source>
        <dbReference type="ARBA" id="ARBA00010441"/>
    </source>
</evidence>
<protein>
    <recommendedName>
        <fullName evidence="5">CDP-diacylglycerol--serine O-phosphatidyltransferase</fullName>
        <ecNumber evidence="4">2.7.8.8</ecNumber>
    </recommendedName>
    <alternativeName>
        <fullName evidence="14">Phosphatidylserine synthase</fullName>
    </alternativeName>
</protein>
<feature type="transmembrane region" description="Helical" evidence="16">
    <location>
        <begin position="12"/>
        <end position="34"/>
    </location>
</feature>
<evidence type="ECO:0000256" key="16">
    <source>
        <dbReference type="SAM" id="Phobius"/>
    </source>
</evidence>
<feature type="transmembrane region" description="Helical" evidence="16">
    <location>
        <begin position="132"/>
        <end position="153"/>
    </location>
</feature>
<dbReference type="GO" id="GO:0003882">
    <property type="term" value="F:CDP-diacylglycerol-serine O-phosphatidyltransferase activity"/>
    <property type="evidence" value="ECO:0007669"/>
    <property type="project" value="UniProtKB-EC"/>
</dbReference>
<gene>
    <name evidence="17" type="ORF">Dthio_PD0873</name>
</gene>
<evidence type="ECO:0000256" key="11">
    <source>
        <dbReference type="ARBA" id="ARBA00023136"/>
    </source>
</evidence>
<proteinExistence type="inferred from homology"/>
<keyword evidence="10" id="KW-0443">Lipid metabolism</keyword>
<dbReference type="GO" id="GO:0008654">
    <property type="term" value="P:phospholipid biosynthetic process"/>
    <property type="evidence" value="ECO:0007669"/>
    <property type="project" value="UniProtKB-KW"/>
</dbReference>
<evidence type="ECO:0000256" key="10">
    <source>
        <dbReference type="ARBA" id="ARBA00023098"/>
    </source>
</evidence>
<dbReference type="PANTHER" id="PTHR14269">
    <property type="entry name" value="CDP-DIACYLGLYCEROL--GLYCEROL-3-PHOSPHATE 3-PHOSPHATIDYLTRANSFERASE-RELATED"/>
    <property type="match status" value="1"/>
</dbReference>
<comment type="catalytic activity">
    <reaction evidence="1">
        <text>a CDP-1,2-diacyl-sn-glycerol + L-serine = a 1,2-diacyl-sn-glycero-3-phospho-L-serine + CMP + H(+)</text>
        <dbReference type="Rhea" id="RHEA:16913"/>
        <dbReference type="ChEBI" id="CHEBI:15378"/>
        <dbReference type="ChEBI" id="CHEBI:33384"/>
        <dbReference type="ChEBI" id="CHEBI:57262"/>
        <dbReference type="ChEBI" id="CHEBI:58332"/>
        <dbReference type="ChEBI" id="CHEBI:60377"/>
        <dbReference type="EC" id="2.7.8.8"/>
    </reaction>
</comment>
<dbReference type="AlphaFoldDB" id="D6SS73"/>
<dbReference type="InterPro" id="IPR048254">
    <property type="entry name" value="CDP_ALCOHOL_P_TRANSF_CS"/>
</dbReference>
<evidence type="ECO:0000256" key="6">
    <source>
        <dbReference type="ARBA" id="ARBA00022516"/>
    </source>
</evidence>
<dbReference type="Gene3D" id="1.20.120.1760">
    <property type="match status" value="1"/>
</dbReference>
<reference evidence="17" key="1">
    <citation type="submission" date="2010-05" db="EMBL/GenBank/DDBJ databases">
        <title>The draft genome of Desulfonatronospira thiodismutans ASO3-1.</title>
        <authorList>
            <consortium name="US DOE Joint Genome Institute (JGI-PGF)"/>
            <person name="Lucas S."/>
            <person name="Copeland A."/>
            <person name="Lapidus A."/>
            <person name="Cheng J.-F."/>
            <person name="Bruce D."/>
            <person name="Goodwin L."/>
            <person name="Pitluck S."/>
            <person name="Chertkov O."/>
            <person name="Brettin T."/>
            <person name="Detter J.C."/>
            <person name="Han C."/>
            <person name="Land M.L."/>
            <person name="Hauser L."/>
            <person name="Kyrpides N."/>
            <person name="Mikhailova N."/>
            <person name="Muyzer G."/>
            <person name="Woyke T."/>
        </authorList>
    </citation>
    <scope>NUCLEOTIDE SEQUENCE [LARGE SCALE GENOMIC DNA]</scope>
    <source>
        <strain evidence="17">ASO3-1</strain>
    </source>
</reference>
<evidence type="ECO:0000256" key="7">
    <source>
        <dbReference type="ARBA" id="ARBA00022679"/>
    </source>
</evidence>
<evidence type="ECO:0000256" key="14">
    <source>
        <dbReference type="ARBA" id="ARBA00032361"/>
    </source>
</evidence>
<dbReference type="RefSeq" id="WP_008870889.1">
    <property type="nucleotide sequence ID" value="NZ_ACJN02000003.1"/>
</dbReference>
<comment type="caution">
    <text evidence="17">The sequence shown here is derived from an EMBL/GenBank/DDBJ whole genome shotgun (WGS) entry which is preliminary data.</text>
</comment>
<keyword evidence="7 15" id="KW-0808">Transferase</keyword>
<sequence>MTQNTTGPKHKGFYILPNLLTTAALFAGFLGILWAIEGRFELSALAILAACIFDGLDGKIARLTKSASDFGIQFDSLSDLVSFGVCPAVTIYLWQTHNFGQVGLVVPFLFMACGALRLARFNLQTKNLPKKFFVGLPIPAAACTLAALILFSTYLPEVILVHILPTFTLALAFVLSLLMISKVKYASFKELEMVRLHPFSSTVTAIMLFVLVASEPKLIIFIVFMTYIISGILYTYLYLPLRKPAHLREPRKEFP</sequence>
<evidence type="ECO:0000256" key="12">
    <source>
        <dbReference type="ARBA" id="ARBA00023209"/>
    </source>
</evidence>
<dbReference type="Proteomes" id="UP000005496">
    <property type="component" value="Unassembled WGS sequence"/>
</dbReference>
<evidence type="ECO:0000256" key="8">
    <source>
        <dbReference type="ARBA" id="ARBA00022692"/>
    </source>
</evidence>
<dbReference type="PANTHER" id="PTHR14269:SF61">
    <property type="entry name" value="CDP-DIACYLGLYCEROL--SERINE O-PHOSPHATIDYLTRANSFERASE"/>
    <property type="match status" value="1"/>
</dbReference>
<organism evidence="17 18">
    <name type="scientific">Desulfonatronospira thiodismutans ASO3-1</name>
    <dbReference type="NCBI Taxonomy" id="555779"/>
    <lineage>
        <taxon>Bacteria</taxon>
        <taxon>Pseudomonadati</taxon>
        <taxon>Thermodesulfobacteriota</taxon>
        <taxon>Desulfovibrionia</taxon>
        <taxon>Desulfovibrionales</taxon>
        <taxon>Desulfonatronovibrionaceae</taxon>
        <taxon>Desulfonatronospira</taxon>
    </lineage>
</organism>
<evidence type="ECO:0000256" key="13">
    <source>
        <dbReference type="ARBA" id="ARBA00023264"/>
    </source>
</evidence>
<dbReference type="InterPro" id="IPR004533">
    <property type="entry name" value="CDP-diaglyc--ser_O-PTrfase"/>
</dbReference>
<dbReference type="InterPro" id="IPR000462">
    <property type="entry name" value="CDP-OH_P_trans"/>
</dbReference>
<dbReference type="PROSITE" id="PS00379">
    <property type="entry name" value="CDP_ALCOHOL_P_TRANSF"/>
    <property type="match status" value="1"/>
</dbReference>
<dbReference type="EC" id="2.7.8.8" evidence="4"/>
<evidence type="ECO:0000256" key="15">
    <source>
        <dbReference type="RuleBase" id="RU003750"/>
    </source>
</evidence>
<keyword evidence="11 16" id="KW-0472">Membrane</keyword>
<dbReference type="InterPro" id="IPR043130">
    <property type="entry name" value="CDP-OH_PTrfase_TM_dom"/>
</dbReference>
<keyword evidence="12" id="KW-0594">Phospholipid biosynthesis</keyword>
<evidence type="ECO:0000256" key="1">
    <source>
        <dbReference type="ARBA" id="ARBA00000287"/>
    </source>
</evidence>
<feature type="transmembrane region" description="Helical" evidence="16">
    <location>
        <begin position="193"/>
        <end position="212"/>
    </location>
</feature>
<feature type="transmembrane region" description="Helical" evidence="16">
    <location>
        <begin position="159"/>
        <end position="181"/>
    </location>
</feature>
<accession>D6SS73</accession>